<feature type="compositionally biased region" description="Basic and acidic residues" evidence="8">
    <location>
        <begin position="1197"/>
        <end position="1209"/>
    </location>
</feature>
<dbReference type="Gene3D" id="3.30.160.60">
    <property type="entry name" value="Classic Zinc Finger"/>
    <property type="match status" value="1"/>
</dbReference>
<evidence type="ECO:0000256" key="4">
    <source>
        <dbReference type="ARBA" id="ARBA00022833"/>
    </source>
</evidence>
<evidence type="ECO:0000256" key="3">
    <source>
        <dbReference type="ARBA" id="ARBA00022771"/>
    </source>
</evidence>
<feature type="domain" description="C2HC/C3H-type" evidence="9">
    <location>
        <begin position="40"/>
        <end position="69"/>
    </location>
</feature>
<feature type="compositionally biased region" description="Basic and acidic residues" evidence="8">
    <location>
        <begin position="2138"/>
        <end position="2147"/>
    </location>
</feature>
<evidence type="ECO:0000256" key="7">
    <source>
        <dbReference type="SAM" id="Coils"/>
    </source>
</evidence>
<comment type="similarity">
    <text evidence="1">Belongs to the ZC2HC1 family.</text>
</comment>
<evidence type="ECO:0000256" key="2">
    <source>
        <dbReference type="ARBA" id="ARBA00022723"/>
    </source>
</evidence>
<feature type="region of interest" description="Disordered" evidence="8">
    <location>
        <begin position="137"/>
        <end position="165"/>
    </location>
</feature>
<evidence type="ECO:0000256" key="6">
    <source>
        <dbReference type="PROSITE-ProRule" id="PRU01371"/>
    </source>
</evidence>
<feature type="region of interest" description="Disordered" evidence="8">
    <location>
        <begin position="1251"/>
        <end position="1275"/>
    </location>
</feature>
<dbReference type="PANTHER" id="PTHR14649">
    <property type="entry name" value="ZINC FINGER C2HC DOMAIN-CONTAINING PROTEIN 1C"/>
    <property type="match status" value="1"/>
</dbReference>
<feature type="compositionally biased region" description="Polar residues" evidence="8">
    <location>
        <begin position="1224"/>
        <end position="1233"/>
    </location>
</feature>
<feature type="coiled-coil region" evidence="7">
    <location>
        <begin position="934"/>
        <end position="961"/>
    </location>
</feature>
<dbReference type="InParanoid" id="A0A1W4WNM9"/>
<keyword evidence="5 7" id="KW-0175">Coiled coil</keyword>
<dbReference type="PROSITE" id="PS52027">
    <property type="entry name" value="ZF_C2HC_C3H"/>
    <property type="match status" value="1"/>
</dbReference>
<evidence type="ECO:0000256" key="5">
    <source>
        <dbReference type="ARBA" id="ARBA00023054"/>
    </source>
</evidence>
<name>A0A1W4WNM9_AGRPL</name>
<feature type="region of interest" description="Disordered" evidence="8">
    <location>
        <begin position="1678"/>
        <end position="1706"/>
    </location>
</feature>
<keyword evidence="3 6" id="KW-0863">Zinc-finger</keyword>
<dbReference type="Pfam" id="PF13913">
    <property type="entry name" value="zf-C2HC_2"/>
    <property type="match status" value="2"/>
</dbReference>
<feature type="compositionally biased region" description="Polar residues" evidence="8">
    <location>
        <begin position="2257"/>
        <end position="2273"/>
    </location>
</feature>
<feature type="region of interest" description="Disordered" evidence="8">
    <location>
        <begin position="1952"/>
        <end position="1973"/>
    </location>
</feature>
<sequence length="2354" mass="264922">MSWLKLQWKRKNRHQHIIEETIVGNTLENDILGVVEVQGHLVPCSICGRTFLPEPLKKHERICERNATRKRKIFNSQKQRVEGTELAVFHQKSYLKKTSGSSGSEQLDVKQPPPQRKSKWKEKHLELVKIIREARGAAVPSTEMSGDKRTTTSTTTNSSNEKCPTCDRAFGPKAYDRHVEWCREHKSRIQKSPANVLVAKERLEARTKYRVPPLNKSKRQTIKEKYASKKDSPHQSNLKSASSNNFETSPRTKSKDERQNELNRKATAGRHLTRGDSIRDNKPVPQKKEPRKGSVEDLIKSSKPKPSTMRGSGKVDSISVNSGVLGMSVTQITADEEVVKSPGRLTTWVEEQRKRHPIEKSPHCDLKMKLHESEMSLHGLSASTSNRLPVPMSLSNVCFSSVEELNSPSPLSISYTARDDSLGRHRSQETAIGRSPKFKVFGGSKYVERVISEKNLRSKDRDYKNEDKLKIDVDNDRFYINTFRNNDSSCASGRSGAQPVKTLVDIGIIDTKNDHNKGSLLTNADVVETGSVNSKQSGDLSARSDYSGKKQIKTLKTFKSRNTTNAKFTKHDNIYANLPKSIVEEITKENDNQISASYDENCNRNLKSKIKKKIPCDNLDIKETSAEENKTLQIEYESTNKTDLIKIKLREVNSEDSIVDIKTSSRVSSPIVTKTSGNLNCVSEDFDSLENINSDIGFHNYTYEGDSYPTSPKFENSFKYTSLKSSDEILAFSKNLVELVENSCNQLPIPSSESSQLLTDSTDTIISQDTCENNLVTRNITSIDKVEIKDSFNKFDSKDLLKSESKESFQNKKIYTERKKDDHVLYQLQMDRDTNDASETVLGKRKDNTNSDICQPSEYLWKQSNNLLKQPRSFQGKEEEFFCNDDDASRRDDVSAMICHFRKRIFGSKTRHNEPRCFEHRMIRGDVSKTFTKNKNLKHLRERLKKNSIDLRRNVQSQEDIFNYQHRPSQSFMHGLCSGVQMIEKEDFSSSINTTSEKEIKTIDYEICNSSSHTISRMERHESSKAYVPSDYHFSTNKTISENPVSTSPDGWILYIENRNSKNTTEQFAISSGDSICNSSNKTTKNGDYTSVDSRECLNFDSSDPSIFDTKESAHKAYNYDSGFGSVDEQSKKTTETSILKNYTKLQSVNVLRCGKPDVSQQYHCLISDGAHSKSDPECSQQTPLTEKNSDPSASVKLDDHIQESDSNSRKILKPKHKRKLESNDSSASIETQASYNSKETFNLKSVTLEKWQSSGSRNVPQKRDETPTATESKTVNLNKKEAGLVMGTIQKSYEQTPNQNQNSIEYSSIEQISSCTVENTHSQLLPSNIVNEIINVATGADLNKKNKIIKTEGNFSFKTTNDITEEIIEMFAISDSNVSEMPKECSREDPNKDLLGLVDKKPTQDECKDAGSTLNMINNSMSVSKFTQNTLELAQHRIDLVTTNNPEQNDQTVDLCTTTFAAIGAISADRVLDKNIQKAPKSIQEKSSKTSKIPVLEKSTFSRKIKKKNGQLEKYFKGEGHRSIHNCGESFLRALSESSLCEHRPLTLIRSSSESSIQAIVGSELINLINRKKEFQTSRNLKIFVVENKSQLVEEIDIPQQTIIYQERRYETAKSTEESDTNNIMHKKDLNVLKSEINQKNDIRQSNSTYTNEIVNCSPQVSLECLKFAPAHATDNADHFKKSSSKIRQSKRINSAAKRQTSSVQEASPLNAFLQSLSSSNLEKTSPTPSKLCSNQECKISESGGSIMTLSNASSWNTVKSTVFKKEVEQESDDLIIGDGNKDNGNTVKVFKEAETGFDDLESLDGDSSSVWVNALSSARLKESVRKCCSDVCVLKTFNLYANKGLEGLSRAISPRKTVEDRTEDEVEFPVTTVTSDSTSVDEMCSLTHSQIIRIAADDFLASCVPKQKVSPASSQEVIPKKRQKMSFKKGITSMAKKIVRCFCKNDKGKRSKMGKGMSQCSVRSKKRRKKKKTKSIITIANLANDRTKRGDSSELGLYVPEKYTDFQVPIQINTKFSNYQTAGWQAGDKKLTNALEDGSNKVNETCLLCFFNVTGGNLCKHDEIIVSSPKRLNETNTKMESSLITNTGDSPKDDFYLPIINVKAARKSAAKPKETTPVSLPPIDSKNQDYQSSNKSSKEKARCDNRSLSLLEPAIKSRPQKPKELIHCKQDRRSPDRKSPGHQQIASKEIKRHEQESIKVSTFKATADDLFAVDDELYEEYKKYEEMYLKEKQQKMQQTSDVSDDLYSPGKDDIQLSQKNSGDSAYSSLNRKPSKIRARSTKLTPLDCQKMNTESTSSSGTDTSSTSPSHPHPIGVQHQQQKVPKFCHECGSKYPIDSAKFCVDCGVKRLLL</sequence>
<evidence type="ECO:0000259" key="9">
    <source>
        <dbReference type="PROSITE" id="PS52027"/>
    </source>
</evidence>
<feature type="compositionally biased region" description="Basic residues" evidence="8">
    <location>
        <begin position="1211"/>
        <end position="1220"/>
    </location>
</feature>
<dbReference type="RefSeq" id="XP_018322077.1">
    <property type="nucleotide sequence ID" value="XM_018466575.1"/>
</dbReference>
<dbReference type="KEGG" id="apln:108734859"/>
<accession>A0A1W4WNM9</accession>
<feature type="region of interest" description="Disordered" evidence="8">
    <location>
        <begin position="97"/>
        <end position="121"/>
    </location>
</feature>
<protein>
    <submittedName>
        <fullName evidence="11">Uncharacterized protein LOC108734859 isoform X1</fullName>
    </submittedName>
</protein>
<feature type="compositionally biased region" description="Low complexity" evidence="8">
    <location>
        <begin position="151"/>
        <end position="160"/>
    </location>
</feature>
<organism evidence="10 11">
    <name type="scientific">Agrilus planipennis</name>
    <name type="common">Emerald ash borer</name>
    <name type="synonym">Agrilus marcopoli</name>
    <dbReference type="NCBI Taxonomy" id="224129"/>
    <lineage>
        <taxon>Eukaryota</taxon>
        <taxon>Metazoa</taxon>
        <taxon>Ecdysozoa</taxon>
        <taxon>Arthropoda</taxon>
        <taxon>Hexapoda</taxon>
        <taxon>Insecta</taxon>
        <taxon>Pterygota</taxon>
        <taxon>Neoptera</taxon>
        <taxon>Endopterygota</taxon>
        <taxon>Coleoptera</taxon>
        <taxon>Polyphaga</taxon>
        <taxon>Elateriformia</taxon>
        <taxon>Buprestoidea</taxon>
        <taxon>Buprestidae</taxon>
        <taxon>Agrilinae</taxon>
        <taxon>Agrilus</taxon>
    </lineage>
</organism>
<feature type="compositionally biased region" description="Basic and acidic residues" evidence="8">
    <location>
        <begin position="2163"/>
        <end position="2181"/>
    </location>
</feature>
<proteinExistence type="inferred from homology"/>
<dbReference type="Proteomes" id="UP000192223">
    <property type="component" value="Unplaced"/>
</dbReference>
<dbReference type="PANTHER" id="PTHR14649:SF1">
    <property type="entry name" value="ZINC FINGER C2HC DOMAIN-CONTAINING PROTEIN 1C"/>
    <property type="match status" value="1"/>
</dbReference>
<dbReference type="InterPro" id="IPR049899">
    <property type="entry name" value="Znf_C2HC_C3H"/>
</dbReference>
<reference evidence="11" key="1">
    <citation type="submission" date="2025-08" db="UniProtKB">
        <authorList>
            <consortium name="RefSeq"/>
        </authorList>
    </citation>
    <scope>IDENTIFICATION</scope>
    <source>
        <tissue evidence="11">Entire body</tissue>
    </source>
</reference>
<feature type="compositionally biased region" description="Polar residues" evidence="8">
    <location>
        <begin position="234"/>
        <end position="251"/>
    </location>
</feature>
<evidence type="ECO:0000313" key="11">
    <source>
        <dbReference type="RefSeq" id="XP_018322077.1"/>
    </source>
</evidence>
<dbReference type="InterPro" id="IPR026104">
    <property type="entry name" value="ZNF_C2HC_dom_1C"/>
</dbReference>
<dbReference type="GO" id="GO:0008270">
    <property type="term" value="F:zinc ion binding"/>
    <property type="evidence" value="ECO:0007669"/>
    <property type="project" value="UniProtKB-KW"/>
</dbReference>
<dbReference type="OrthoDB" id="10066537at2759"/>
<gene>
    <name evidence="11" type="primary">LOC108734859</name>
</gene>
<keyword evidence="4" id="KW-0862">Zinc</keyword>
<evidence type="ECO:0000313" key="10">
    <source>
        <dbReference type="Proteomes" id="UP000192223"/>
    </source>
</evidence>
<feature type="region of interest" description="Disordered" evidence="8">
    <location>
        <begin position="1170"/>
        <end position="1233"/>
    </location>
</feature>
<feature type="region of interest" description="Disordered" evidence="8">
    <location>
        <begin position="2235"/>
        <end position="2323"/>
    </location>
</feature>
<keyword evidence="10" id="KW-1185">Reference proteome</keyword>
<evidence type="ECO:0000256" key="8">
    <source>
        <dbReference type="SAM" id="MobiDB-lite"/>
    </source>
</evidence>
<feature type="compositionally biased region" description="Basic and acidic residues" evidence="8">
    <location>
        <begin position="221"/>
        <end position="233"/>
    </location>
</feature>
<feature type="compositionally biased region" description="Low complexity" evidence="8">
    <location>
        <begin position="2295"/>
        <end position="2311"/>
    </location>
</feature>
<feature type="compositionally biased region" description="Basic and acidic residues" evidence="8">
    <location>
        <begin position="253"/>
        <end position="264"/>
    </location>
</feature>
<keyword evidence="2" id="KW-0479">Metal-binding</keyword>
<feature type="region of interest" description="Disordered" evidence="8">
    <location>
        <begin position="2108"/>
        <end position="2195"/>
    </location>
</feature>
<feature type="region of interest" description="Disordered" evidence="8">
    <location>
        <begin position="208"/>
        <end position="316"/>
    </location>
</feature>
<evidence type="ECO:0000256" key="1">
    <source>
        <dbReference type="ARBA" id="ARBA00010843"/>
    </source>
</evidence>
<dbReference type="GeneID" id="108734859"/>
<feature type="compositionally biased region" description="Polar residues" evidence="8">
    <location>
        <begin position="1251"/>
        <end position="1260"/>
    </location>
</feature>
<feature type="compositionally biased region" description="Basic residues" evidence="8">
    <location>
        <begin position="1683"/>
        <end position="1692"/>
    </location>
</feature>
<feature type="compositionally biased region" description="Basic and acidic residues" evidence="8">
    <location>
        <begin position="273"/>
        <end position="300"/>
    </location>
</feature>
<feature type="compositionally biased region" description="Polar residues" evidence="8">
    <location>
        <begin position="1178"/>
        <end position="1193"/>
    </location>
</feature>